<accession>A0ABV2M3M2</accession>
<name>A0ABV2M3M2_9FIRM</name>
<gene>
    <name evidence="1" type="ORF">ABID24_002330</name>
</gene>
<sequence>MSALVGYRIMVKSCSCVLALQSAENLKVHSFRSVRLLLDPGSGQDKTNNRSLCFLLLVICAEEGEKNHMLFIVVGSIYYF</sequence>
<reference evidence="1 2" key="1">
    <citation type="submission" date="2024-06" db="EMBL/GenBank/DDBJ databases">
        <title>Genomic Encyclopedia of Type Strains, Phase IV (KMG-IV): sequencing the most valuable type-strain genomes for metagenomic binning, comparative biology and taxonomic classification.</title>
        <authorList>
            <person name="Goeker M."/>
        </authorList>
    </citation>
    <scope>NUCLEOTIDE SEQUENCE [LARGE SCALE GENOMIC DNA]</scope>
    <source>
        <strain evidence="1 2">DSM 29492</strain>
    </source>
</reference>
<evidence type="ECO:0000313" key="1">
    <source>
        <dbReference type="EMBL" id="MET3751074.1"/>
    </source>
</evidence>
<protein>
    <submittedName>
        <fullName evidence="1">Uncharacterized protein</fullName>
    </submittedName>
</protein>
<keyword evidence="2" id="KW-1185">Reference proteome</keyword>
<evidence type="ECO:0000313" key="2">
    <source>
        <dbReference type="Proteomes" id="UP001549106"/>
    </source>
</evidence>
<organism evidence="1 2">
    <name type="scientific">Blautia caecimuris</name>
    <dbReference type="NCBI Taxonomy" id="1796615"/>
    <lineage>
        <taxon>Bacteria</taxon>
        <taxon>Bacillati</taxon>
        <taxon>Bacillota</taxon>
        <taxon>Clostridia</taxon>
        <taxon>Lachnospirales</taxon>
        <taxon>Lachnospiraceae</taxon>
        <taxon>Blautia</taxon>
    </lineage>
</organism>
<comment type="caution">
    <text evidence="1">The sequence shown here is derived from an EMBL/GenBank/DDBJ whole genome shotgun (WGS) entry which is preliminary data.</text>
</comment>
<proteinExistence type="predicted"/>
<dbReference type="EMBL" id="JBEPMJ010000017">
    <property type="protein sequence ID" value="MET3751074.1"/>
    <property type="molecule type" value="Genomic_DNA"/>
</dbReference>
<dbReference type="Proteomes" id="UP001549106">
    <property type="component" value="Unassembled WGS sequence"/>
</dbReference>